<accession>A0ABD2NR28</accession>
<comment type="function">
    <text evidence="2">May act as a GTPase-activating protein for Rab family protein(s).</text>
</comment>
<dbReference type="SUPFAM" id="SSF47923">
    <property type="entry name" value="Ypt/Rab-GAP domain of gyp1p"/>
    <property type="match status" value="2"/>
</dbReference>
<keyword evidence="6" id="KW-1185">Reference proteome</keyword>
<dbReference type="AlphaFoldDB" id="A0ABD2NR28"/>
<dbReference type="PROSITE" id="PS50086">
    <property type="entry name" value="TBC_RABGAP"/>
    <property type="match status" value="1"/>
</dbReference>
<dbReference type="GO" id="GO:0005096">
    <property type="term" value="F:GTPase activator activity"/>
    <property type="evidence" value="ECO:0007669"/>
    <property type="project" value="UniProtKB-KW"/>
</dbReference>
<keyword evidence="1" id="KW-0343">GTPase activation</keyword>
<evidence type="ECO:0000256" key="2">
    <source>
        <dbReference type="ARBA" id="ARBA00043879"/>
    </source>
</evidence>
<reference evidence="5 6" key="1">
    <citation type="journal article" date="2021" name="BMC Biol.">
        <title>Horizontally acquired antibacterial genes associated with adaptive radiation of ladybird beetles.</title>
        <authorList>
            <person name="Li H.S."/>
            <person name="Tang X.F."/>
            <person name="Huang Y.H."/>
            <person name="Xu Z.Y."/>
            <person name="Chen M.L."/>
            <person name="Du X.Y."/>
            <person name="Qiu B.Y."/>
            <person name="Chen P.T."/>
            <person name="Zhang W."/>
            <person name="Slipinski A."/>
            <person name="Escalona H.E."/>
            <person name="Waterhouse R.M."/>
            <person name="Zwick A."/>
            <person name="Pang H."/>
        </authorList>
    </citation>
    <scope>NUCLEOTIDE SEQUENCE [LARGE SCALE GENOMIC DNA]</scope>
    <source>
        <strain evidence="5">SYSU2018</strain>
    </source>
</reference>
<name>A0ABD2NR28_9CUCU</name>
<dbReference type="PANTHER" id="PTHR47219">
    <property type="entry name" value="RAB GTPASE-ACTIVATING PROTEIN 1-LIKE"/>
    <property type="match status" value="1"/>
</dbReference>
<dbReference type="Gene3D" id="1.10.8.270">
    <property type="entry name" value="putative rabgap domain of human tbc1 domain family member 14 like domains"/>
    <property type="match status" value="1"/>
</dbReference>
<dbReference type="InterPro" id="IPR000195">
    <property type="entry name" value="Rab-GAP-TBC_dom"/>
</dbReference>
<dbReference type="FunFam" id="1.10.472.80:FF:000029">
    <property type="entry name" value="Growth hormone-regulated TBC protein 1"/>
    <property type="match status" value="1"/>
</dbReference>
<evidence type="ECO:0000256" key="1">
    <source>
        <dbReference type="ARBA" id="ARBA00022468"/>
    </source>
</evidence>
<comment type="caution">
    <text evidence="5">The sequence shown here is derived from an EMBL/GenBank/DDBJ whole genome shotgun (WGS) entry which is preliminary data.</text>
</comment>
<organism evidence="5 6">
    <name type="scientific">Cryptolaemus montrouzieri</name>
    <dbReference type="NCBI Taxonomy" id="559131"/>
    <lineage>
        <taxon>Eukaryota</taxon>
        <taxon>Metazoa</taxon>
        <taxon>Ecdysozoa</taxon>
        <taxon>Arthropoda</taxon>
        <taxon>Hexapoda</taxon>
        <taxon>Insecta</taxon>
        <taxon>Pterygota</taxon>
        <taxon>Neoptera</taxon>
        <taxon>Endopterygota</taxon>
        <taxon>Coleoptera</taxon>
        <taxon>Polyphaga</taxon>
        <taxon>Cucujiformia</taxon>
        <taxon>Coccinelloidea</taxon>
        <taxon>Coccinellidae</taxon>
        <taxon>Scymninae</taxon>
        <taxon>Scymnini</taxon>
        <taxon>Cryptolaemus</taxon>
    </lineage>
</organism>
<dbReference type="SMART" id="SM00164">
    <property type="entry name" value="TBC"/>
    <property type="match status" value="1"/>
</dbReference>
<dbReference type="InterPro" id="IPR050302">
    <property type="entry name" value="Rab_GAP_TBC_domain"/>
</dbReference>
<evidence type="ECO:0000259" key="4">
    <source>
        <dbReference type="PROSITE" id="PS50086"/>
    </source>
</evidence>
<dbReference type="FunFam" id="1.10.8.270:FF:000016">
    <property type="entry name" value="TBC1 domain family member 2A"/>
    <property type="match status" value="1"/>
</dbReference>
<sequence>MAQTMYSKVDEYGFERPTNFDYKLHAEFMEKYMRTLVRRAQRWSTLKGKNKYVKNNKLRRFVRKGVPLDLRSIVWMQVSEAQVLKDASPANYYNIRKTQINNPALIEMIKIDVPRTFPDNINFISQEYLSKQMFNVLATFAHQNSEVGYCQGLNYITGLLLLVTKNEEVSFWLLKVLVENILPKYSVTNMSGLLVDLDVLDELVARFDVDIHRHIRKIGMPWAMVTTKWFICLFCEVLPTETVLRIWDCIFYEGSKIIFRVGLTLIKLHKTEILRTKELSELITCFKDMRNHKEVIDCHQFMINIFKIPGSITDNELQRLRIKYSKTQNQR</sequence>
<dbReference type="Proteomes" id="UP001516400">
    <property type="component" value="Unassembled WGS sequence"/>
</dbReference>
<dbReference type="EMBL" id="JABFTP020000144">
    <property type="protein sequence ID" value="KAL3281115.1"/>
    <property type="molecule type" value="Genomic_DNA"/>
</dbReference>
<dbReference type="PANTHER" id="PTHR47219:SF10">
    <property type="entry name" value="GROWTH HORMONE-REGULATED TBC PROTEIN 1"/>
    <property type="match status" value="1"/>
</dbReference>
<gene>
    <name evidence="5" type="ORF">HHI36_004337</name>
</gene>
<dbReference type="InterPro" id="IPR035969">
    <property type="entry name" value="Rab-GAP_TBC_sf"/>
</dbReference>
<dbReference type="Gene3D" id="1.10.472.80">
    <property type="entry name" value="Ypt/Rab-GAP domain of gyp1p, domain 3"/>
    <property type="match status" value="1"/>
</dbReference>
<evidence type="ECO:0000256" key="3">
    <source>
        <dbReference type="ARBA" id="ARBA00070878"/>
    </source>
</evidence>
<feature type="domain" description="Rab-GAP TBC" evidence="4">
    <location>
        <begin position="65"/>
        <end position="254"/>
    </location>
</feature>
<evidence type="ECO:0000313" key="5">
    <source>
        <dbReference type="EMBL" id="KAL3281115.1"/>
    </source>
</evidence>
<evidence type="ECO:0000313" key="6">
    <source>
        <dbReference type="Proteomes" id="UP001516400"/>
    </source>
</evidence>
<proteinExistence type="predicted"/>
<protein>
    <recommendedName>
        <fullName evidence="3">Growth hormone-regulated TBC protein 1</fullName>
    </recommendedName>
</protein>
<dbReference type="Pfam" id="PF00566">
    <property type="entry name" value="RabGAP-TBC"/>
    <property type="match status" value="1"/>
</dbReference>